<dbReference type="SUPFAM" id="SSF46626">
    <property type="entry name" value="Cytochrome c"/>
    <property type="match status" value="1"/>
</dbReference>
<evidence type="ECO:0000313" key="4">
    <source>
        <dbReference type="EMBL" id="QDU26557.1"/>
    </source>
</evidence>
<dbReference type="GO" id="GO:0020037">
    <property type="term" value="F:heme binding"/>
    <property type="evidence" value="ECO:0007669"/>
    <property type="project" value="InterPro"/>
</dbReference>
<sequence precursor="true">MMARWRTLGLLCVTLLTVESAFAEQPLESAYADKVVPFLKRHCISCHGAEKPKGDVRFDGPAPDLTDPKVSEKWRMARRMLAQGEMPPEGKPRPSADELLAAMNWIEDAAARAAVVTRGGVGRRDRRAGSGNRARSSQGIGRCVGQVIP</sequence>
<organism evidence="4 5">
    <name type="scientific">Anatilimnocola aggregata</name>
    <dbReference type="NCBI Taxonomy" id="2528021"/>
    <lineage>
        <taxon>Bacteria</taxon>
        <taxon>Pseudomonadati</taxon>
        <taxon>Planctomycetota</taxon>
        <taxon>Planctomycetia</taxon>
        <taxon>Pirellulales</taxon>
        <taxon>Pirellulaceae</taxon>
        <taxon>Anatilimnocola</taxon>
    </lineage>
</organism>
<evidence type="ECO:0000259" key="3">
    <source>
        <dbReference type="Pfam" id="PF07635"/>
    </source>
</evidence>
<protein>
    <submittedName>
        <fullName evidence="4">Planctomycete cytochrome C</fullName>
    </submittedName>
</protein>
<dbReference type="KEGG" id="aagg:ETAA8_16370"/>
<dbReference type="InterPro" id="IPR011429">
    <property type="entry name" value="Cyt_c_Planctomycete-type"/>
</dbReference>
<dbReference type="Pfam" id="PF07635">
    <property type="entry name" value="PSCyt1"/>
    <property type="match status" value="1"/>
</dbReference>
<dbReference type="GO" id="GO:0009055">
    <property type="term" value="F:electron transfer activity"/>
    <property type="evidence" value="ECO:0007669"/>
    <property type="project" value="InterPro"/>
</dbReference>
<dbReference type="EMBL" id="CP036274">
    <property type="protein sequence ID" value="QDU26557.1"/>
    <property type="molecule type" value="Genomic_DNA"/>
</dbReference>
<dbReference type="Proteomes" id="UP000315017">
    <property type="component" value="Chromosome"/>
</dbReference>
<accession>A0A517Y8J0</accession>
<keyword evidence="2" id="KW-0732">Signal</keyword>
<evidence type="ECO:0000256" key="2">
    <source>
        <dbReference type="SAM" id="SignalP"/>
    </source>
</evidence>
<dbReference type="AlphaFoldDB" id="A0A517Y8J0"/>
<keyword evidence="5" id="KW-1185">Reference proteome</keyword>
<dbReference type="InterPro" id="IPR036909">
    <property type="entry name" value="Cyt_c-like_dom_sf"/>
</dbReference>
<reference evidence="4 5" key="1">
    <citation type="submission" date="2019-02" db="EMBL/GenBank/DDBJ databases">
        <title>Deep-cultivation of Planctomycetes and their phenomic and genomic characterization uncovers novel biology.</title>
        <authorList>
            <person name="Wiegand S."/>
            <person name="Jogler M."/>
            <person name="Boedeker C."/>
            <person name="Pinto D."/>
            <person name="Vollmers J."/>
            <person name="Rivas-Marin E."/>
            <person name="Kohn T."/>
            <person name="Peeters S.H."/>
            <person name="Heuer A."/>
            <person name="Rast P."/>
            <person name="Oberbeckmann S."/>
            <person name="Bunk B."/>
            <person name="Jeske O."/>
            <person name="Meyerdierks A."/>
            <person name="Storesund J.E."/>
            <person name="Kallscheuer N."/>
            <person name="Luecker S."/>
            <person name="Lage O.M."/>
            <person name="Pohl T."/>
            <person name="Merkel B.J."/>
            <person name="Hornburger P."/>
            <person name="Mueller R.-W."/>
            <person name="Bruemmer F."/>
            <person name="Labrenz M."/>
            <person name="Spormann A.M."/>
            <person name="Op den Camp H."/>
            <person name="Overmann J."/>
            <person name="Amann R."/>
            <person name="Jetten M.S.M."/>
            <person name="Mascher T."/>
            <person name="Medema M.H."/>
            <person name="Devos D.P."/>
            <person name="Kaster A.-K."/>
            <person name="Ovreas L."/>
            <person name="Rohde M."/>
            <person name="Galperin M.Y."/>
            <person name="Jogler C."/>
        </authorList>
    </citation>
    <scope>NUCLEOTIDE SEQUENCE [LARGE SCALE GENOMIC DNA]</scope>
    <source>
        <strain evidence="4 5">ETA_A8</strain>
    </source>
</reference>
<evidence type="ECO:0000256" key="1">
    <source>
        <dbReference type="SAM" id="MobiDB-lite"/>
    </source>
</evidence>
<feature type="signal peptide" evidence="2">
    <location>
        <begin position="1"/>
        <end position="23"/>
    </location>
</feature>
<evidence type="ECO:0000313" key="5">
    <source>
        <dbReference type="Proteomes" id="UP000315017"/>
    </source>
</evidence>
<feature type="domain" description="Cytochrome C Planctomycete-type" evidence="3">
    <location>
        <begin position="43"/>
        <end position="90"/>
    </location>
</feature>
<gene>
    <name evidence="4" type="ORF">ETAA8_16370</name>
</gene>
<name>A0A517Y8J0_9BACT</name>
<feature type="region of interest" description="Disordered" evidence="1">
    <location>
        <begin position="120"/>
        <end position="149"/>
    </location>
</feature>
<feature type="chain" id="PRO_5021744955" evidence="2">
    <location>
        <begin position="24"/>
        <end position="149"/>
    </location>
</feature>
<proteinExistence type="predicted"/>